<evidence type="ECO:0000256" key="3">
    <source>
        <dbReference type="ARBA" id="ARBA00022729"/>
    </source>
</evidence>
<dbReference type="Pfam" id="PF01821">
    <property type="entry name" value="ANATO"/>
    <property type="match status" value="1"/>
</dbReference>
<dbReference type="GO" id="GO:0005615">
    <property type="term" value="C:extracellular space"/>
    <property type="evidence" value="ECO:0007669"/>
    <property type="project" value="InterPro"/>
</dbReference>
<dbReference type="InterPro" id="IPR018081">
    <property type="entry name" value="Anaphylatoxin_comp_syst"/>
</dbReference>
<feature type="chain" id="PRO_5040462591" description="Complement C3" evidence="6">
    <location>
        <begin position="23"/>
        <end position="1655"/>
    </location>
</feature>
<dbReference type="SMART" id="SM00104">
    <property type="entry name" value="ANATO"/>
    <property type="match status" value="1"/>
</dbReference>
<dbReference type="InterPro" id="IPR013783">
    <property type="entry name" value="Ig-like_fold"/>
</dbReference>
<evidence type="ECO:0000313" key="10">
    <source>
        <dbReference type="Proteomes" id="UP001142489"/>
    </source>
</evidence>
<dbReference type="PROSITE" id="PS01177">
    <property type="entry name" value="ANAPHYLATOXIN_1"/>
    <property type="match status" value="1"/>
</dbReference>
<evidence type="ECO:0000256" key="4">
    <source>
        <dbReference type="ARBA" id="ARBA00022966"/>
    </source>
</evidence>
<dbReference type="Gene3D" id="2.60.40.10">
    <property type="entry name" value="Immunoglobulins"/>
    <property type="match status" value="2"/>
</dbReference>
<dbReference type="InterPro" id="IPR047565">
    <property type="entry name" value="Alpha-macroglob_thiol-ester_cl"/>
</dbReference>
<dbReference type="Pfam" id="PF01835">
    <property type="entry name" value="MG2"/>
    <property type="match status" value="1"/>
</dbReference>
<dbReference type="InterPro" id="IPR008993">
    <property type="entry name" value="TIMP-like_OB-fold"/>
</dbReference>
<dbReference type="InterPro" id="IPR049466">
    <property type="entry name" value="C3_CUB1"/>
</dbReference>
<dbReference type="Pfam" id="PF17789">
    <property type="entry name" value="MG4"/>
    <property type="match status" value="1"/>
</dbReference>
<dbReference type="InterPro" id="IPR008930">
    <property type="entry name" value="Terpenoid_cyclase/PrenylTrfase"/>
</dbReference>
<dbReference type="SUPFAM" id="SSF47686">
    <property type="entry name" value="Anaphylotoxins (complement system)"/>
    <property type="match status" value="1"/>
</dbReference>
<dbReference type="GO" id="GO:0006954">
    <property type="term" value="P:inflammatory response"/>
    <property type="evidence" value="ECO:0007669"/>
    <property type="project" value="InterPro"/>
</dbReference>
<dbReference type="InterPro" id="IPR001134">
    <property type="entry name" value="Netrin_domain"/>
</dbReference>
<proteinExistence type="predicted"/>
<dbReference type="Proteomes" id="UP001142489">
    <property type="component" value="Unassembled WGS sequence"/>
</dbReference>
<evidence type="ECO:0000256" key="2">
    <source>
        <dbReference type="ARBA" id="ARBA00022525"/>
    </source>
</evidence>
<dbReference type="SUPFAM" id="SSF48239">
    <property type="entry name" value="Terpenoid cyclases/Protein prenyltransferases"/>
    <property type="match status" value="1"/>
</dbReference>
<dbReference type="InterPro" id="IPR036595">
    <property type="entry name" value="A-macroglobulin_rcpt-bd_sf"/>
</dbReference>
<dbReference type="FunFam" id="6.20.50.160:FF:000003">
    <property type="entry name" value="Complement C3"/>
    <property type="match status" value="1"/>
</dbReference>
<dbReference type="GO" id="GO:0006956">
    <property type="term" value="P:complement activation"/>
    <property type="evidence" value="ECO:0007669"/>
    <property type="project" value="InterPro"/>
</dbReference>
<keyword evidence="3 6" id="KW-0732">Signal</keyword>
<gene>
    <name evidence="9" type="ORF">JRQ81_003296</name>
</gene>
<dbReference type="Pfam" id="PF07703">
    <property type="entry name" value="A2M_BRD"/>
    <property type="match status" value="1"/>
</dbReference>
<dbReference type="InterPro" id="IPR011626">
    <property type="entry name" value="Alpha-macroglobulin_TED"/>
</dbReference>
<dbReference type="PROSITE" id="PS50189">
    <property type="entry name" value="NTR"/>
    <property type="match status" value="1"/>
</dbReference>
<dbReference type="InterPro" id="IPR000020">
    <property type="entry name" value="Anaphylatoxin/fibulin"/>
</dbReference>
<dbReference type="PROSITE" id="PS01178">
    <property type="entry name" value="ANAPHYLATOXIN_2"/>
    <property type="match status" value="1"/>
</dbReference>
<accession>A0A9Q0XJI0</accession>
<dbReference type="PANTHER" id="PTHR11412">
    <property type="entry name" value="MACROGLOBULIN / COMPLEMENT"/>
    <property type="match status" value="1"/>
</dbReference>
<dbReference type="GO" id="GO:0004866">
    <property type="term" value="F:endopeptidase inhibitor activity"/>
    <property type="evidence" value="ECO:0007669"/>
    <property type="project" value="InterPro"/>
</dbReference>
<dbReference type="CDD" id="cd00017">
    <property type="entry name" value="ANATO"/>
    <property type="match status" value="1"/>
</dbReference>
<dbReference type="CDD" id="cd03583">
    <property type="entry name" value="NTR_complement_C3"/>
    <property type="match status" value="1"/>
</dbReference>
<dbReference type="InterPro" id="IPR011625">
    <property type="entry name" value="A2M_N_BRD"/>
</dbReference>
<evidence type="ECO:0000259" key="8">
    <source>
        <dbReference type="PROSITE" id="PS50189"/>
    </source>
</evidence>
<dbReference type="SUPFAM" id="SSF50242">
    <property type="entry name" value="TIMP-like"/>
    <property type="match status" value="1"/>
</dbReference>
<feature type="signal peptide" evidence="6">
    <location>
        <begin position="1"/>
        <end position="22"/>
    </location>
</feature>
<dbReference type="Pfam" id="PF21308">
    <property type="entry name" value="C3_CUB2"/>
    <property type="match status" value="1"/>
</dbReference>
<dbReference type="PROSITE" id="PS00477">
    <property type="entry name" value="ALPHA_2_MACROGLOBULIN"/>
    <property type="match status" value="1"/>
</dbReference>
<dbReference type="Gene3D" id="2.60.40.1940">
    <property type="match status" value="1"/>
</dbReference>
<dbReference type="InterPro" id="IPR041425">
    <property type="entry name" value="C3/4/5_MG1"/>
</dbReference>
<dbReference type="InterPro" id="IPR002890">
    <property type="entry name" value="MG2"/>
</dbReference>
<comment type="subcellular location">
    <subcellularLocation>
        <location evidence="1">Secreted</location>
    </subcellularLocation>
</comment>
<dbReference type="SUPFAM" id="SSF49410">
    <property type="entry name" value="Alpha-macroglobulin receptor domain"/>
    <property type="match status" value="1"/>
</dbReference>
<comment type="caution">
    <text evidence="9">The sequence shown here is derived from an EMBL/GenBank/DDBJ whole genome shotgun (WGS) entry which is preliminary data.</text>
</comment>
<dbReference type="Gene3D" id="6.20.50.160">
    <property type="match status" value="1"/>
</dbReference>
<dbReference type="InterPro" id="IPR040839">
    <property type="entry name" value="MG4"/>
</dbReference>
<dbReference type="Pfam" id="PF17790">
    <property type="entry name" value="MG1"/>
    <property type="match status" value="1"/>
</dbReference>
<evidence type="ECO:0008006" key="11">
    <source>
        <dbReference type="Google" id="ProtNLM"/>
    </source>
</evidence>
<dbReference type="InterPro" id="IPR001599">
    <property type="entry name" value="Macroglobln_a2"/>
</dbReference>
<dbReference type="Gene3D" id="2.60.120.1540">
    <property type="match status" value="1"/>
</dbReference>
<dbReference type="FunFam" id="2.60.40.1930:FF:000008">
    <property type="entry name" value="Complement C3"/>
    <property type="match status" value="1"/>
</dbReference>
<dbReference type="SMART" id="SM01359">
    <property type="entry name" value="A2M_N_2"/>
    <property type="match status" value="1"/>
</dbReference>
<keyword evidence="2" id="KW-0964">Secreted</keyword>
<keyword evidence="10" id="KW-1185">Reference proteome</keyword>
<dbReference type="FunFam" id="2.20.130.20:FF:000001">
    <property type="entry name" value="Complement C3"/>
    <property type="match status" value="1"/>
</dbReference>
<feature type="domain" description="NTR" evidence="8">
    <location>
        <begin position="1509"/>
        <end position="1653"/>
    </location>
</feature>
<dbReference type="PANTHER" id="PTHR11412:SF81">
    <property type="entry name" value="COMPLEMENT C3"/>
    <property type="match status" value="1"/>
</dbReference>
<evidence type="ECO:0000256" key="6">
    <source>
        <dbReference type="SAM" id="SignalP"/>
    </source>
</evidence>
<dbReference type="FunFam" id="2.60.40.10:FF:000155">
    <property type="entry name" value="complement C3 isoform X1"/>
    <property type="match status" value="1"/>
</dbReference>
<dbReference type="Pfam" id="PF00207">
    <property type="entry name" value="A2M"/>
    <property type="match status" value="1"/>
</dbReference>
<dbReference type="Pfam" id="PF07678">
    <property type="entry name" value="TED_complement"/>
    <property type="match status" value="1"/>
</dbReference>
<dbReference type="InterPro" id="IPR001840">
    <property type="entry name" value="Anaphylatoxn_comp_syst_dom"/>
</dbReference>
<dbReference type="SMART" id="SM01419">
    <property type="entry name" value="Thiol-ester_cl"/>
    <property type="match status" value="1"/>
</dbReference>
<dbReference type="Gene3D" id="1.20.91.20">
    <property type="entry name" value="Anaphylotoxins (complement system)"/>
    <property type="match status" value="1"/>
</dbReference>
<dbReference type="CDD" id="cd02896">
    <property type="entry name" value="complement_C3_C4_C5"/>
    <property type="match status" value="1"/>
</dbReference>
<dbReference type="FunFam" id="2.60.40.1940:FF:000001">
    <property type="entry name" value="Complement component C3"/>
    <property type="match status" value="1"/>
</dbReference>
<dbReference type="Pfam" id="PF07677">
    <property type="entry name" value="A2M_recep"/>
    <property type="match status" value="1"/>
</dbReference>
<organism evidence="9 10">
    <name type="scientific">Phrynocephalus forsythii</name>
    <dbReference type="NCBI Taxonomy" id="171643"/>
    <lineage>
        <taxon>Eukaryota</taxon>
        <taxon>Metazoa</taxon>
        <taxon>Chordata</taxon>
        <taxon>Craniata</taxon>
        <taxon>Vertebrata</taxon>
        <taxon>Euteleostomi</taxon>
        <taxon>Lepidosauria</taxon>
        <taxon>Squamata</taxon>
        <taxon>Bifurcata</taxon>
        <taxon>Unidentata</taxon>
        <taxon>Episquamata</taxon>
        <taxon>Toxicofera</taxon>
        <taxon>Iguania</taxon>
        <taxon>Acrodonta</taxon>
        <taxon>Agamidae</taxon>
        <taxon>Agaminae</taxon>
        <taxon>Phrynocephalus</taxon>
    </lineage>
</organism>
<dbReference type="OrthoDB" id="6359008at2759"/>
<dbReference type="EMBL" id="JAPFRF010000011">
    <property type="protein sequence ID" value="KAJ7317134.1"/>
    <property type="molecule type" value="Genomic_DNA"/>
</dbReference>
<dbReference type="Gene3D" id="2.60.40.1930">
    <property type="match status" value="3"/>
</dbReference>
<dbReference type="Pfam" id="PF17791">
    <property type="entry name" value="MG3"/>
    <property type="match status" value="1"/>
</dbReference>
<dbReference type="FunFam" id="2.40.50.120:FF:000013">
    <property type="entry name" value="Complement C3"/>
    <property type="match status" value="1"/>
</dbReference>
<dbReference type="Pfam" id="PF01759">
    <property type="entry name" value="NTR"/>
    <property type="match status" value="1"/>
</dbReference>
<dbReference type="FunFam" id="2.60.40.690:FF:000004">
    <property type="entry name" value="Complement C3"/>
    <property type="match status" value="1"/>
</dbReference>
<dbReference type="Gene3D" id="2.40.50.120">
    <property type="match status" value="1"/>
</dbReference>
<dbReference type="InterPro" id="IPR009048">
    <property type="entry name" value="A-macroglobulin_rcpt-bd"/>
</dbReference>
<evidence type="ECO:0000256" key="1">
    <source>
        <dbReference type="ARBA" id="ARBA00004613"/>
    </source>
</evidence>
<dbReference type="Pfam" id="PF21406">
    <property type="entry name" value="C3_CUB1"/>
    <property type="match status" value="1"/>
</dbReference>
<dbReference type="SMART" id="SM01361">
    <property type="entry name" value="A2M_recep"/>
    <property type="match status" value="1"/>
</dbReference>
<protein>
    <recommendedName>
        <fullName evidence="11">Complement C3</fullName>
    </recommendedName>
</protein>
<dbReference type="Gene3D" id="1.50.10.20">
    <property type="match status" value="1"/>
</dbReference>
<dbReference type="InterPro" id="IPR041555">
    <property type="entry name" value="MG3"/>
</dbReference>
<reference evidence="9" key="1">
    <citation type="journal article" date="2023" name="DNA Res.">
        <title>Chromosome-level genome assembly of Phrynocephalus forsythii using third-generation DNA sequencing and Hi-C analysis.</title>
        <authorList>
            <person name="Qi Y."/>
            <person name="Zhao W."/>
            <person name="Zhao Y."/>
            <person name="Niu C."/>
            <person name="Cao S."/>
            <person name="Zhang Y."/>
        </authorList>
    </citation>
    <scope>NUCLEOTIDE SEQUENCE</scope>
    <source>
        <tissue evidence="9">Muscle</tissue>
    </source>
</reference>
<dbReference type="InterPro" id="IPR035815">
    <property type="entry name" value="NTR_complement_C3"/>
</dbReference>
<dbReference type="InterPro" id="IPR019742">
    <property type="entry name" value="MacrogloblnA2_CS"/>
</dbReference>
<dbReference type="SMART" id="SM00643">
    <property type="entry name" value="C345C"/>
    <property type="match status" value="1"/>
</dbReference>
<keyword evidence="4" id="KW-0882">Thioester bond</keyword>
<dbReference type="InterPro" id="IPR018933">
    <property type="entry name" value="Netrin_module_non-TIMP"/>
</dbReference>
<keyword evidence="5" id="KW-1015">Disulfide bond</keyword>
<feature type="domain" description="Anaphylatoxin-like" evidence="7">
    <location>
        <begin position="686"/>
        <end position="721"/>
    </location>
</feature>
<sequence>MEGMVLYLVAALLVLCPSPSHSQLYSLITPSVLWVESEEQVVVEAHGLNVATEVTVAVFDFPQKRSVLYQIKASLTPENGMMATPSIKVPAKDLKKDSKKNTYVVVQASCAQFSLEKVVLLSFQSGYIFTQTDKTIYTPGSPVRYRVFSMGHNMERLDGRNVIVEFVTPEDIIVSQNTIKPGSTAPQTYNIPELASLGTWKVAAKYEDSPEESFSTPFEVKEYVLPSFEVVLEPSEKFYYVDGDRDFRVSITAKFLYGKKVEGTAFVLFGVKMDNDKKSIPNSLRRIPIVEGEGEAELTRAMLQSTFRNPNELIGHSLYVSVTVMTDSGSDMVVAEKSGISIVTSPYQIHFTKTPMYFKPAMPYELMVFVTNPDGSPAARIPVVSEPIPADAITQNDGTAKLILNTPGNAQELRITVKTNHRDLPKERQATKTMVARAYQTQGGSGNYLHLAVSATELKAGDNLPINFNLRSNNQQVLDRVTYFTYIIITKGRIQTVGRQPKRAGQNLVTMSLPITPELIPSFRIVAYYQVGNSEIVADSVWVDVKDTCMGTLMVKGATAADNRIHQPGAQMKIKVEGDANARVGLVAVDKGVYVLNKKYKLTQSKIWDTVEKSDIGCTAGSGMNNVGVFEDAGLALETNNKHSTKQRSDAKCPQVVRRRRRRSVQLIESKASKVAQYQDHRLRKCCEDGMHENPMGHTCERRAEYIDDQNECRTAFLECCRYIKGIQDANQRETELALARSDFEDEFLSDEDIVSRTEFPESWLWETKVLTEAPNDQGISSKVVSFYLKDSITTWEVLAVSISETKGICVADPYEITVMKDFFIDLRVPYSVVRNEQVEIRAVLYNYANEDIRVRVELIHNPVFCSASTAKQRYRQEFRVKKQSSWAVPFVIVPLEVGIHDIEVKAAVWGVMVSDGVRKKLKVVPEGMQRKLTTVVELDPATQGKGGIQREQVKADDLSDIVPGTEPETKISVQGDPVAQIVEDSIDGTNLNHLIITPTGCGEQNMITMTPSVIATFYLDTTGQWEKIGVDRRSVAINQIMKGYAQQLVYKKADHSYAAWKHRTSSTWLTAYVVKIFSMASKFVNTISHEVICGGVKWLILERQKPDGVFHEEAPVIHGEMVGGYKGAEPEASLTAFVLVALLESKDVCKNQVNILENSINKAVAFLSKKYETLQRPYTTALTAYALALAGQLNDDQILMAASTGGNRWEEYNARTYNIEGTSYALLALLKMKKYEATGPIVKWLKAQKYYGGTYGHTQSTIMVFQALAQYEIDIPTHKDLNLDVSIQLPERDEPIRYRINYGSALLARTAETKLNQGFTVEASGRGKATMTVVTVYNAKVQENAQQCRKFNLDISVEPLQLNQKQLKGALDAIRIKICTRYTGDVDATMTIIDVSMLTGFAPDTDDLKRLSEGVDRYISKFELDKVMTERGNLIIYLDKVSHMRDECIQFKALKYYEVGLVQPGSVKVYSYYNLDEQCTKFYHPSKGSAMLSKICHGDVCRCAEESCSLLNKMKEEIDLQLRVKLACEQGVDYVYKTRLVRQEEEDGYDNYFMEVLEVIKAGSDPNPVASPRKFISQMKCRESLNLQENKDYLIWGLSTDMWPTKDTVNYLISKDTWIERWPDDDECQEEEFQDLCGDLIQFSNTLTILGCQS</sequence>
<dbReference type="InterPro" id="IPR048848">
    <property type="entry name" value="C3_CUB2"/>
</dbReference>
<dbReference type="SMART" id="SM01360">
    <property type="entry name" value="A2M"/>
    <property type="match status" value="1"/>
</dbReference>
<dbReference type="Gene3D" id="2.20.130.20">
    <property type="match status" value="1"/>
</dbReference>
<dbReference type="Gene3D" id="2.60.40.690">
    <property type="entry name" value="Alpha-macroglobulin, receptor-binding domain"/>
    <property type="match status" value="1"/>
</dbReference>
<dbReference type="FunFam" id="2.60.40.10:FF:001013">
    <property type="entry name" value="Complement C3"/>
    <property type="match status" value="1"/>
</dbReference>
<dbReference type="PRINTS" id="PR00004">
    <property type="entry name" value="ANAPHYLATOXN"/>
</dbReference>
<dbReference type="InterPro" id="IPR050473">
    <property type="entry name" value="A2M/Complement_sys"/>
</dbReference>
<evidence type="ECO:0000256" key="5">
    <source>
        <dbReference type="ARBA" id="ARBA00023157"/>
    </source>
</evidence>
<evidence type="ECO:0000313" key="9">
    <source>
        <dbReference type="EMBL" id="KAJ7317134.1"/>
    </source>
</evidence>
<name>A0A9Q0XJI0_9SAUR</name>
<evidence type="ECO:0000259" key="7">
    <source>
        <dbReference type="PROSITE" id="PS01178"/>
    </source>
</evidence>